<dbReference type="Pfam" id="PF02405">
    <property type="entry name" value="MlaE"/>
    <property type="match status" value="1"/>
</dbReference>
<dbReference type="GO" id="GO:0043190">
    <property type="term" value="C:ATP-binding cassette (ABC) transporter complex"/>
    <property type="evidence" value="ECO:0007669"/>
    <property type="project" value="InterPro"/>
</dbReference>
<keyword evidence="1" id="KW-0472">Membrane</keyword>
<feature type="transmembrane region" description="Helical" evidence="1">
    <location>
        <begin position="43"/>
        <end position="62"/>
    </location>
</feature>
<gene>
    <name evidence="2" type="ORF">FRY74_11910</name>
</gene>
<dbReference type="AlphaFoldDB" id="A0A5C6RP91"/>
<comment type="caution">
    <text evidence="2">The sequence shown here is derived from an EMBL/GenBank/DDBJ whole genome shotgun (WGS) entry which is preliminary data.</text>
</comment>
<dbReference type="Proteomes" id="UP000321721">
    <property type="component" value="Unassembled WGS sequence"/>
</dbReference>
<feature type="transmembrane region" description="Helical" evidence="1">
    <location>
        <begin position="136"/>
        <end position="162"/>
    </location>
</feature>
<name>A0A5C6RP91_9FLAO</name>
<dbReference type="PANTHER" id="PTHR30188:SF4">
    <property type="entry name" value="PROTEIN TRIGALACTOSYLDIACYLGLYCEROL 1, CHLOROPLASTIC"/>
    <property type="match status" value="1"/>
</dbReference>
<dbReference type="InterPro" id="IPR030802">
    <property type="entry name" value="Permease_MalE"/>
</dbReference>
<evidence type="ECO:0000313" key="3">
    <source>
        <dbReference type="Proteomes" id="UP000321721"/>
    </source>
</evidence>
<dbReference type="OrthoDB" id="9810518at2"/>
<feature type="transmembrane region" description="Helical" evidence="1">
    <location>
        <begin position="183"/>
        <end position="207"/>
    </location>
</feature>
<keyword evidence="3" id="KW-1185">Reference proteome</keyword>
<feature type="transmembrane region" description="Helical" evidence="1">
    <location>
        <begin position="227"/>
        <end position="245"/>
    </location>
</feature>
<organism evidence="2 3">
    <name type="scientific">Vicingus serpentipes</name>
    <dbReference type="NCBI Taxonomy" id="1926625"/>
    <lineage>
        <taxon>Bacteria</taxon>
        <taxon>Pseudomonadati</taxon>
        <taxon>Bacteroidota</taxon>
        <taxon>Flavobacteriia</taxon>
        <taxon>Flavobacteriales</taxon>
        <taxon>Vicingaceae</taxon>
        <taxon>Vicingus</taxon>
    </lineage>
</organism>
<reference evidence="2 3" key="1">
    <citation type="submission" date="2019-08" db="EMBL/GenBank/DDBJ databases">
        <title>Genome of Vicingus serpentipes NCIMB 15042.</title>
        <authorList>
            <person name="Bowman J.P."/>
        </authorList>
    </citation>
    <scope>NUCLEOTIDE SEQUENCE [LARGE SCALE GENOMIC DNA]</scope>
    <source>
        <strain evidence="2 3">NCIMB 15042</strain>
    </source>
</reference>
<sequence>MSALHNIGSYFLLLARVFKKPDNYKLYWRQTLHEMVSLGLGSLGLIAIISLFMGAVVTLQTVSAINSPLIPLYTVGYATRQSFILELAPTVMCLILAGKIGSNISSEIGSMRITEQIDALEIMGINSASYLILPKIVAALFTIPIIIIYSMFLGILGGWIVGAYSSMLSVSEYIYGLRWDFELFHVIYALVKTLFFAFIITSVPSYYGYYTSGGALEIGKSSTKSVVYSSITILIINYILTQLLLI</sequence>
<proteinExistence type="predicted"/>
<dbReference type="EMBL" id="VOOS01000006">
    <property type="protein sequence ID" value="TXB64047.1"/>
    <property type="molecule type" value="Genomic_DNA"/>
</dbReference>
<keyword evidence="1" id="KW-0812">Transmembrane</keyword>
<dbReference type="PANTHER" id="PTHR30188">
    <property type="entry name" value="ABC TRANSPORTER PERMEASE PROTEIN-RELATED"/>
    <property type="match status" value="1"/>
</dbReference>
<dbReference type="GO" id="GO:0005548">
    <property type="term" value="F:phospholipid transporter activity"/>
    <property type="evidence" value="ECO:0007669"/>
    <property type="project" value="TreeGrafter"/>
</dbReference>
<accession>A0A5C6RP91</accession>
<keyword evidence="1" id="KW-1133">Transmembrane helix</keyword>
<protein>
    <submittedName>
        <fullName evidence="2">ABC transporter permease</fullName>
    </submittedName>
</protein>
<evidence type="ECO:0000256" key="1">
    <source>
        <dbReference type="SAM" id="Phobius"/>
    </source>
</evidence>
<evidence type="ECO:0000313" key="2">
    <source>
        <dbReference type="EMBL" id="TXB64047.1"/>
    </source>
</evidence>